<organism evidence="1">
    <name type="scientific">Timema tahoe</name>
    <dbReference type="NCBI Taxonomy" id="61484"/>
    <lineage>
        <taxon>Eukaryota</taxon>
        <taxon>Metazoa</taxon>
        <taxon>Ecdysozoa</taxon>
        <taxon>Arthropoda</taxon>
        <taxon>Hexapoda</taxon>
        <taxon>Insecta</taxon>
        <taxon>Pterygota</taxon>
        <taxon>Neoptera</taxon>
        <taxon>Polyneoptera</taxon>
        <taxon>Phasmatodea</taxon>
        <taxon>Timematodea</taxon>
        <taxon>Timematoidea</taxon>
        <taxon>Timematidae</taxon>
        <taxon>Timema</taxon>
    </lineage>
</organism>
<dbReference type="EMBL" id="OE009270">
    <property type="protein sequence ID" value="CAD7463785.1"/>
    <property type="molecule type" value="Genomic_DNA"/>
</dbReference>
<sequence length="138" mass="15603">MQVVDTSRTMSSTDIFKAGWVKSSTLLGPTCRQSQVELRVSAPAFAWNESVKPFRKKHPRFTRPVSNHDHPVFEAILTREGPDALDPPRVCVPAAHIAHLSQKQTSWFLVSDRSEVWRVRCSACTLPFLYMGLLLQLV</sequence>
<dbReference type="AlphaFoldDB" id="A0A7R9ISE3"/>
<protein>
    <submittedName>
        <fullName evidence="1">Uncharacterized protein</fullName>
    </submittedName>
</protein>
<accession>A0A7R9ISE3</accession>
<gene>
    <name evidence="1" type="ORF">TTEB3V08_LOCUS11665</name>
</gene>
<proteinExistence type="predicted"/>
<evidence type="ECO:0000313" key="1">
    <source>
        <dbReference type="EMBL" id="CAD7463785.1"/>
    </source>
</evidence>
<name>A0A7R9ISE3_9NEOP</name>
<reference evidence="1" key="1">
    <citation type="submission" date="2020-11" db="EMBL/GenBank/DDBJ databases">
        <authorList>
            <person name="Tran Van P."/>
        </authorList>
    </citation>
    <scope>NUCLEOTIDE SEQUENCE</scope>
</reference>